<gene>
    <name evidence="2" type="ORF">A5707_15425</name>
</gene>
<keyword evidence="1" id="KW-1133">Transmembrane helix</keyword>
<evidence type="ECO:0000313" key="3">
    <source>
        <dbReference type="Proteomes" id="UP000093592"/>
    </source>
</evidence>
<dbReference type="Proteomes" id="UP000093592">
    <property type="component" value="Unassembled WGS sequence"/>
</dbReference>
<name>A0A1A2ZLW7_9MYCO</name>
<protein>
    <submittedName>
        <fullName evidence="2">Type VII secretion-associated protein</fullName>
    </submittedName>
</protein>
<dbReference type="NCBIfam" id="TIGR03931">
    <property type="entry name" value="T7SS_Rv3446c"/>
    <property type="match status" value="1"/>
</dbReference>
<keyword evidence="1" id="KW-0812">Transmembrane</keyword>
<feature type="transmembrane region" description="Helical" evidence="1">
    <location>
        <begin position="233"/>
        <end position="250"/>
    </location>
</feature>
<accession>A0A1A2ZLW7</accession>
<dbReference type="RefSeq" id="WP_065013430.1">
    <property type="nucleotide sequence ID" value="NZ_LZKJ01000054.1"/>
</dbReference>
<dbReference type="OrthoDB" id="4760221at2"/>
<dbReference type="AlphaFoldDB" id="A0A1A2ZLW7"/>
<keyword evidence="1" id="KW-0472">Membrane</keyword>
<evidence type="ECO:0000313" key="2">
    <source>
        <dbReference type="EMBL" id="OBI50071.1"/>
    </source>
</evidence>
<dbReference type="InterPro" id="IPR023840">
    <property type="entry name" value="T7SS_Rv3446c"/>
</dbReference>
<dbReference type="EMBL" id="LZKJ01000054">
    <property type="protein sequence ID" value="OBI50071.1"/>
    <property type="molecule type" value="Genomic_DNA"/>
</dbReference>
<reference evidence="3" key="1">
    <citation type="submission" date="2016-06" db="EMBL/GenBank/DDBJ databases">
        <authorList>
            <person name="Sutton G."/>
            <person name="Brinkac L."/>
            <person name="Sanka R."/>
            <person name="Adams M."/>
            <person name="Lau E."/>
            <person name="Sam S."/>
            <person name="Sreng N."/>
            <person name="Him V."/>
            <person name="Kerleguer A."/>
            <person name="Cheng S."/>
        </authorList>
    </citation>
    <scope>NUCLEOTIDE SEQUENCE [LARGE SCALE GENOMIC DNA]</scope>
    <source>
        <strain evidence="3">E861</strain>
    </source>
</reference>
<evidence type="ECO:0000256" key="1">
    <source>
        <dbReference type="SAM" id="Phobius"/>
    </source>
</evidence>
<proteinExistence type="predicted"/>
<organism evidence="2 3">
    <name type="scientific">Mycobacterium kyorinense</name>
    <dbReference type="NCBI Taxonomy" id="487514"/>
    <lineage>
        <taxon>Bacteria</taxon>
        <taxon>Bacillati</taxon>
        <taxon>Actinomycetota</taxon>
        <taxon>Actinomycetes</taxon>
        <taxon>Mycobacteriales</taxon>
        <taxon>Mycobacteriaceae</taxon>
        <taxon>Mycobacterium</taxon>
    </lineage>
</organism>
<comment type="caution">
    <text evidence="2">The sequence shown here is derived from an EMBL/GenBank/DDBJ whole genome shotgun (WGS) entry which is preliminary data.</text>
</comment>
<sequence>MSTHIVAAGPTAIRHLCCGPKDDADDEIARGALDGIDDPVALVGDCPTSVESLWRTALQSLGCAGRQGVVVVHPSWWSPARIAVVSAAAHTVADDVVLRPRSWLLARKSPAGSSPAPVIVEIAEHMVVITGPVMRAQPRRGEPQRVADAVARLIAGMTANDVATLVIDAPDAVGGAGVLARMIADRARQRSGMTVFHVDDAEFQRLAEAVVANQATAATPPGPADGGRRRHRWVMLVVLVIATTLGFFAVDRRETSSPVAMATTFLVEGRVAVEVPAAWTTQRILAGPGSARVQITSPSDPNVALHITQSPVAAETLGDAAEILKRGIDAEPPGVFVDFNPSGSTAGRAAVTYREVRVGHDIRWTVLLDRNVRISIGCQSRPADEEAVRDACELAVGSARALS</sequence>